<organism evidence="1 2">
    <name type="scientific">Psychrobacter phenylpyruvicus</name>
    <dbReference type="NCBI Taxonomy" id="29432"/>
    <lineage>
        <taxon>Bacteria</taxon>
        <taxon>Pseudomonadati</taxon>
        <taxon>Pseudomonadota</taxon>
        <taxon>Gammaproteobacteria</taxon>
        <taxon>Moraxellales</taxon>
        <taxon>Moraxellaceae</taxon>
        <taxon>Psychrobacter</taxon>
    </lineage>
</organism>
<dbReference type="RefSeq" id="WP_028858058.1">
    <property type="nucleotide sequence ID" value="NZ_CAJHAQ010000001.1"/>
</dbReference>
<protein>
    <submittedName>
        <fullName evidence="1">Uncharacterized protein</fullName>
    </submittedName>
</protein>
<dbReference type="EMBL" id="UGVC01000001">
    <property type="protein sequence ID" value="SUD90890.1"/>
    <property type="molecule type" value="Genomic_DNA"/>
</dbReference>
<dbReference type="Proteomes" id="UP000254123">
    <property type="component" value="Unassembled WGS sequence"/>
</dbReference>
<dbReference type="AlphaFoldDB" id="A0A379LJU5"/>
<reference evidence="1 2" key="1">
    <citation type="submission" date="2018-06" db="EMBL/GenBank/DDBJ databases">
        <authorList>
            <consortium name="Pathogen Informatics"/>
            <person name="Doyle S."/>
        </authorList>
    </citation>
    <scope>NUCLEOTIDE SEQUENCE [LARGE SCALE GENOMIC DNA]</scope>
    <source>
        <strain evidence="1 2">NCTC10526</strain>
    </source>
</reference>
<name>A0A379LJU5_9GAMM</name>
<sequence length="167" mass="19510">MIYTNILMKEFLDINESEIREGTLDKELELILKEGFLPIGDCIFLEKIFPSSYARCSIEKHEIERQFTDFSGYEVSTNRFLIEDFTDQDPFIQSLIFSNKFKKKWLIDFPLESVNIIIGFQDDEIGKFATFTFHKSRNGEVVHDINSLELYTQPIYVEVISGKSTPK</sequence>
<accession>A0A379LJU5</accession>
<evidence type="ECO:0000313" key="2">
    <source>
        <dbReference type="Proteomes" id="UP000254123"/>
    </source>
</evidence>
<evidence type="ECO:0000313" key="1">
    <source>
        <dbReference type="EMBL" id="SUD90890.1"/>
    </source>
</evidence>
<gene>
    <name evidence="1" type="ORF">NCTC10526_01236</name>
</gene>
<keyword evidence="2" id="KW-1185">Reference proteome</keyword>
<proteinExistence type="predicted"/>